<reference evidence="1" key="2">
    <citation type="journal article" date="2022" name="New Phytol.">
        <title>Evolutionary transition to the ectomycorrhizal habit in the genomes of a hyperdiverse lineage of mushroom-forming fungi.</title>
        <authorList>
            <person name="Looney B."/>
            <person name="Miyauchi S."/>
            <person name="Morin E."/>
            <person name="Drula E."/>
            <person name="Courty P.E."/>
            <person name="Kohler A."/>
            <person name="Kuo A."/>
            <person name="LaButti K."/>
            <person name="Pangilinan J."/>
            <person name="Lipzen A."/>
            <person name="Riley R."/>
            <person name="Andreopoulos W."/>
            <person name="He G."/>
            <person name="Johnson J."/>
            <person name="Nolan M."/>
            <person name="Tritt A."/>
            <person name="Barry K.W."/>
            <person name="Grigoriev I.V."/>
            <person name="Nagy L.G."/>
            <person name="Hibbett D."/>
            <person name="Henrissat B."/>
            <person name="Matheny P.B."/>
            <person name="Labbe J."/>
            <person name="Martin F.M."/>
        </authorList>
    </citation>
    <scope>NUCLEOTIDE SEQUENCE</scope>
    <source>
        <strain evidence="1">HHB10654</strain>
    </source>
</reference>
<evidence type="ECO:0000313" key="1">
    <source>
        <dbReference type="EMBL" id="KAI0054475.1"/>
    </source>
</evidence>
<accession>A0ACB8SEQ7</accession>
<keyword evidence="2" id="KW-1185">Reference proteome</keyword>
<sequence>MPPKQASTRIGVTTRASNKLVHPGATSQPRPRKTPAQAAAERQAKAAAEIAVQVKRQDNVDRVAAFEDQMADDDSVRDAEAARPVVKAMVKTLRPTRTTQSAAPAGVDGEKNEEVASVGQDDEGSDFDVGPDSDESKSDTPSPTIGDDEIEVDELESDLEEIPKSKQKKVKPPKNALRQAVGTQRAIAADTGTPAGKRKGGSVIDTWVPVSKRHKAVRASGLVAGFEPATRSQGGSQSANPTASGVEEQVIDNSLYGGYRDEVGDEHSKSKSAGMPTGQKKLFLNPVTVNHKSTEKFTTSKTIQKATKASGKAPTNSLLPPGVLDRWDQFFLPIWKDYVGTLENPWTVSSPEVNVVPQMQAIWNEAIPGVAHVFEKGDDIYRVNEAELLGLHDVRSATMSDIGDLGPKPSPESEIEAESPSLDLTLTRDPDQKEF</sequence>
<evidence type="ECO:0000313" key="2">
    <source>
        <dbReference type="Proteomes" id="UP000814140"/>
    </source>
</evidence>
<dbReference type="Proteomes" id="UP000814140">
    <property type="component" value="Unassembled WGS sequence"/>
</dbReference>
<name>A0ACB8SEQ7_9AGAM</name>
<reference evidence="1" key="1">
    <citation type="submission" date="2021-03" db="EMBL/GenBank/DDBJ databases">
        <authorList>
            <consortium name="DOE Joint Genome Institute"/>
            <person name="Ahrendt S."/>
            <person name="Looney B.P."/>
            <person name="Miyauchi S."/>
            <person name="Morin E."/>
            <person name="Drula E."/>
            <person name="Courty P.E."/>
            <person name="Chicoki N."/>
            <person name="Fauchery L."/>
            <person name="Kohler A."/>
            <person name="Kuo A."/>
            <person name="Labutti K."/>
            <person name="Pangilinan J."/>
            <person name="Lipzen A."/>
            <person name="Riley R."/>
            <person name="Andreopoulos W."/>
            <person name="He G."/>
            <person name="Johnson J."/>
            <person name="Barry K.W."/>
            <person name="Grigoriev I.V."/>
            <person name="Nagy L."/>
            <person name="Hibbett D."/>
            <person name="Henrissat B."/>
            <person name="Matheny P.B."/>
            <person name="Labbe J."/>
            <person name="Martin F."/>
        </authorList>
    </citation>
    <scope>NUCLEOTIDE SEQUENCE</scope>
    <source>
        <strain evidence="1">HHB10654</strain>
    </source>
</reference>
<protein>
    <submittedName>
        <fullName evidence="1">Uncharacterized protein</fullName>
    </submittedName>
</protein>
<organism evidence="1 2">
    <name type="scientific">Artomyces pyxidatus</name>
    <dbReference type="NCBI Taxonomy" id="48021"/>
    <lineage>
        <taxon>Eukaryota</taxon>
        <taxon>Fungi</taxon>
        <taxon>Dikarya</taxon>
        <taxon>Basidiomycota</taxon>
        <taxon>Agaricomycotina</taxon>
        <taxon>Agaricomycetes</taxon>
        <taxon>Russulales</taxon>
        <taxon>Auriscalpiaceae</taxon>
        <taxon>Artomyces</taxon>
    </lineage>
</organism>
<proteinExistence type="predicted"/>
<comment type="caution">
    <text evidence="1">The sequence shown here is derived from an EMBL/GenBank/DDBJ whole genome shotgun (WGS) entry which is preliminary data.</text>
</comment>
<gene>
    <name evidence="1" type="ORF">BV25DRAFT_1903862</name>
</gene>
<dbReference type="EMBL" id="MU277418">
    <property type="protein sequence ID" value="KAI0054475.1"/>
    <property type="molecule type" value="Genomic_DNA"/>
</dbReference>